<dbReference type="Proteomes" id="UP000034410">
    <property type="component" value="Chromosome"/>
</dbReference>
<sequence length="199" mass="21897">MNPGYLILHPTSQPPSDLQALLKRLSDTGLIGTPLPQPSNGFLAGPRFLQRITFLGCSPNLPLPGNSESARATCTVQLLGPYPAERMITDHNCRPPRCHGCGHSFREWRDRITQADWQVDCPECKQAAEWPELNWRQTAGAARLFIAISQVFPGEAVPTGGLLETLREGSGDWAYFYAQQPLVWPAGNNPLAGEDHPTE</sequence>
<evidence type="ECO:0000313" key="2">
    <source>
        <dbReference type="Proteomes" id="UP000034410"/>
    </source>
</evidence>
<accession>A0A0F7K0T7</accession>
<dbReference type="AlphaFoldDB" id="A0A0F7K0T7"/>
<dbReference type="KEGG" id="seds:AAY24_10915"/>
<gene>
    <name evidence="1" type="ORF">AAY24_10915</name>
</gene>
<protein>
    <submittedName>
        <fullName evidence="1">Uncharacterized protein</fullName>
    </submittedName>
</protein>
<name>A0A0F7K0T7_9GAMM</name>
<dbReference type="OrthoDB" id="5796917at2"/>
<dbReference type="EMBL" id="CP011412">
    <property type="protein sequence ID" value="AKH20775.1"/>
    <property type="molecule type" value="Genomic_DNA"/>
</dbReference>
<evidence type="ECO:0000313" key="1">
    <source>
        <dbReference type="EMBL" id="AKH20775.1"/>
    </source>
</evidence>
<proteinExistence type="predicted"/>
<reference evidence="1 2" key="1">
    <citation type="journal article" date="2015" name="Genome Announc.">
        <title>Complete Genome Sequence of Sedimenticola thiotaurini Strain SIP-G1, a Polyphosphate- and Polyhydroxyalkanoate-Accumulating Sulfur-Oxidizing Gammaproteobacterium Isolated from Salt Marsh Sediments.</title>
        <authorList>
            <person name="Flood B.E."/>
            <person name="Jones D.S."/>
            <person name="Bailey J.V."/>
        </authorList>
    </citation>
    <scope>NUCLEOTIDE SEQUENCE [LARGE SCALE GENOMIC DNA]</scope>
    <source>
        <strain evidence="1 2">SIP-G1</strain>
    </source>
</reference>
<organism evidence="1 2">
    <name type="scientific">Sedimenticola thiotaurini</name>
    <dbReference type="NCBI Taxonomy" id="1543721"/>
    <lineage>
        <taxon>Bacteria</taxon>
        <taxon>Pseudomonadati</taxon>
        <taxon>Pseudomonadota</taxon>
        <taxon>Gammaproteobacteria</taxon>
        <taxon>Chromatiales</taxon>
        <taxon>Sedimenticolaceae</taxon>
        <taxon>Sedimenticola</taxon>
    </lineage>
</organism>
<keyword evidence="2" id="KW-1185">Reference proteome</keyword>
<dbReference type="RefSeq" id="WP_046859705.1">
    <property type="nucleotide sequence ID" value="NZ_CP011412.1"/>
</dbReference>